<name>W8BKZ3_CERCA</name>
<evidence type="ECO:0000313" key="2">
    <source>
        <dbReference type="EMBL" id="JAB97658.1"/>
    </source>
</evidence>
<feature type="non-terminal residue" evidence="2">
    <location>
        <position position="1"/>
    </location>
</feature>
<keyword evidence="1" id="KW-1133">Transmembrane helix</keyword>
<dbReference type="AlphaFoldDB" id="W8BKZ3"/>
<reference evidence="2" key="2">
    <citation type="journal article" date="2014" name="BMC Genomics">
        <title>A genomic perspective to assessing quality of mass-reared SIT flies used in Mediterranean fruit fly (Ceratitis capitata) eradication in California.</title>
        <authorList>
            <person name="Calla B."/>
            <person name="Hall B."/>
            <person name="Hou S."/>
            <person name="Geib S.M."/>
        </authorList>
    </citation>
    <scope>NUCLEOTIDE SEQUENCE</scope>
</reference>
<organism evidence="2">
    <name type="scientific">Ceratitis capitata</name>
    <name type="common">Mediterranean fruit fly</name>
    <name type="synonym">Tephritis capitata</name>
    <dbReference type="NCBI Taxonomy" id="7213"/>
    <lineage>
        <taxon>Eukaryota</taxon>
        <taxon>Metazoa</taxon>
        <taxon>Ecdysozoa</taxon>
        <taxon>Arthropoda</taxon>
        <taxon>Hexapoda</taxon>
        <taxon>Insecta</taxon>
        <taxon>Pterygota</taxon>
        <taxon>Neoptera</taxon>
        <taxon>Endopterygota</taxon>
        <taxon>Diptera</taxon>
        <taxon>Brachycera</taxon>
        <taxon>Muscomorpha</taxon>
        <taxon>Tephritoidea</taxon>
        <taxon>Tephritidae</taxon>
        <taxon>Ceratitis</taxon>
        <taxon>Ceratitis</taxon>
    </lineage>
</organism>
<accession>W8BKZ3</accession>
<proteinExistence type="evidence at transcript level"/>
<keyword evidence="1" id="KW-0812">Transmembrane</keyword>
<protein>
    <submittedName>
        <fullName evidence="2">Uncharacterized protein</fullName>
    </submittedName>
</protein>
<sequence length="107" mass="11357">HNNNNNNLKDKTAESVTKLPFVAAGSGTNIGNMTKGGNVADVQADGKRQQQVQSNTNYKAARTLRPAIVIVIMMMQLNLADVVAVVIAASLARVAICMCDSTSTIRL</sequence>
<feature type="transmembrane region" description="Helical" evidence="1">
    <location>
        <begin position="67"/>
        <end position="92"/>
    </location>
</feature>
<reference evidence="2" key="1">
    <citation type="submission" date="2013-07" db="EMBL/GenBank/DDBJ databases">
        <authorList>
            <person name="Geib S."/>
        </authorList>
    </citation>
    <scope>NUCLEOTIDE SEQUENCE</scope>
</reference>
<keyword evidence="1" id="KW-0472">Membrane</keyword>
<dbReference type="EMBL" id="GAMC01008897">
    <property type="protein sequence ID" value="JAB97658.1"/>
    <property type="molecule type" value="mRNA"/>
</dbReference>
<evidence type="ECO:0000256" key="1">
    <source>
        <dbReference type="SAM" id="Phobius"/>
    </source>
</evidence>